<gene>
    <name evidence="12" type="ORF">MCOR_37444</name>
</gene>
<feature type="domain" description="C2H2-type" evidence="11">
    <location>
        <begin position="12"/>
        <end position="39"/>
    </location>
</feature>
<evidence type="ECO:0000256" key="1">
    <source>
        <dbReference type="ARBA" id="ARBA00004123"/>
    </source>
</evidence>
<feature type="domain" description="C2H2-type" evidence="11">
    <location>
        <begin position="472"/>
        <end position="500"/>
    </location>
</feature>
<dbReference type="PROSITE" id="PS00028">
    <property type="entry name" value="ZINC_FINGER_C2H2_1"/>
    <property type="match status" value="9"/>
</dbReference>
<evidence type="ECO:0000256" key="7">
    <source>
        <dbReference type="ARBA" id="ARBA00023163"/>
    </source>
</evidence>
<dbReference type="PANTHER" id="PTHR24394:SF48">
    <property type="entry name" value="ZINC FINGER PROTEIN 771"/>
    <property type="match status" value="1"/>
</dbReference>
<keyword evidence="7" id="KW-0804">Transcription</keyword>
<evidence type="ECO:0000256" key="2">
    <source>
        <dbReference type="ARBA" id="ARBA00022723"/>
    </source>
</evidence>
<reference evidence="12 13" key="1">
    <citation type="submission" date="2020-06" db="EMBL/GenBank/DDBJ databases">
        <authorList>
            <person name="Li R."/>
            <person name="Bekaert M."/>
        </authorList>
    </citation>
    <scope>NUCLEOTIDE SEQUENCE [LARGE SCALE GENOMIC DNA]</scope>
    <source>
        <strain evidence="13">wild</strain>
    </source>
</reference>
<dbReference type="PROSITE" id="PS50157">
    <property type="entry name" value="ZINC_FINGER_C2H2_2"/>
    <property type="match status" value="10"/>
</dbReference>
<feature type="domain" description="C2H2-type" evidence="11">
    <location>
        <begin position="504"/>
        <end position="531"/>
    </location>
</feature>
<keyword evidence="4 9" id="KW-0863">Zinc-finger</keyword>
<protein>
    <submittedName>
        <fullName evidence="12">KRAB</fullName>
    </submittedName>
</protein>
<feature type="domain" description="C2H2-type" evidence="11">
    <location>
        <begin position="161"/>
        <end position="188"/>
    </location>
</feature>
<dbReference type="SMART" id="SM00355">
    <property type="entry name" value="ZnF_C2H2"/>
    <property type="match status" value="13"/>
</dbReference>
<sequence>MYRHITGHISLFECQTCKSVFDTPLKLEKHTFTHMDDLAVYKCLYCTRILIDQEKFEKHLKFHVRHVNAKQKQRESVFLKNLQKLRKLTKKANNSVRKVVKKEKFDDFTESFHIHTDNSIGYVDAASDGSNKGCIATKKIQTSSLTENSKIVEDMPSITKLDCVLCQLSFQTVSSFMQHVSSHENYKKEYQIREPNIDVLNSNKTIFVCRCCDRKFANHKFAKEHISHLLKNSDEIHGQLKNEQILDFDENKYIFSVSIGNLKSIAEDSAVNKAIIYHCAKCSTNFQSKSSLFSHVKICKKVEPKYWCPNCNMNFETNGLLKEHIQMGHKKLYTDPMLDLVIVTTEKTVENVDQDVSFECKKCGIVCNSVQEYATHRETTHNNIGPEMSEESEFVCAHCFLAFESQALLYRHLQSHRENLRTPSKTLSYSDKMCHNKSAGLWFCTVCNKSYSTKCNLTRHITLHDNDEKGSHVCPFCSRIFPFQRYLQHHVMYMHKVKKDDKKYKCEECAGKFTSSSSLTRHKLLHTRGADSRKIYQCEYCNKKLNCDDQLKLHRRTHTGEKPFGCDKCSYRAAAYCNLQKHVKRIHENPIPNRRGPKSNKPKPMVVGTLDKLPQEVQEGKTSA</sequence>
<keyword evidence="5" id="KW-0862">Zinc</keyword>
<evidence type="ECO:0000256" key="6">
    <source>
        <dbReference type="ARBA" id="ARBA00023015"/>
    </source>
</evidence>
<organism evidence="12 13">
    <name type="scientific">Mytilus coruscus</name>
    <name type="common">Sea mussel</name>
    <dbReference type="NCBI Taxonomy" id="42192"/>
    <lineage>
        <taxon>Eukaryota</taxon>
        <taxon>Metazoa</taxon>
        <taxon>Spiralia</taxon>
        <taxon>Lophotrochozoa</taxon>
        <taxon>Mollusca</taxon>
        <taxon>Bivalvia</taxon>
        <taxon>Autobranchia</taxon>
        <taxon>Pteriomorphia</taxon>
        <taxon>Mytilida</taxon>
        <taxon>Mytiloidea</taxon>
        <taxon>Mytilidae</taxon>
        <taxon>Mytilinae</taxon>
        <taxon>Mytilus</taxon>
    </lineage>
</organism>
<dbReference type="AlphaFoldDB" id="A0A6J8D6J6"/>
<name>A0A6J8D6J6_MYTCO</name>
<dbReference type="SUPFAM" id="SSF57667">
    <property type="entry name" value="beta-beta-alpha zinc fingers"/>
    <property type="match status" value="4"/>
</dbReference>
<dbReference type="PANTHER" id="PTHR24394">
    <property type="entry name" value="ZINC FINGER PROTEIN"/>
    <property type="match status" value="1"/>
</dbReference>
<evidence type="ECO:0000256" key="9">
    <source>
        <dbReference type="PROSITE-ProRule" id="PRU00042"/>
    </source>
</evidence>
<dbReference type="EMBL" id="CACVKT020006795">
    <property type="protein sequence ID" value="CAC5403566.1"/>
    <property type="molecule type" value="Genomic_DNA"/>
</dbReference>
<dbReference type="GO" id="GO:0003677">
    <property type="term" value="F:DNA binding"/>
    <property type="evidence" value="ECO:0007669"/>
    <property type="project" value="UniProtKB-KW"/>
</dbReference>
<evidence type="ECO:0000256" key="10">
    <source>
        <dbReference type="SAM" id="MobiDB-lite"/>
    </source>
</evidence>
<feature type="domain" description="C2H2-type" evidence="11">
    <location>
        <begin position="442"/>
        <end position="469"/>
    </location>
</feature>
<dbReference type="OrthoDB" id="6069475at2759"/>
<dbReference type="Gene3D" id="3.30.160.60">
    <property type="entry name" value="Classic Zinc Finger"/>
    <property type="match status" value="7"/>
</dbReference>
<keyword evidence="6" id="KW-0805">Transcription regulation</keyword>
<evidence type="ECO:0000256" key="4">
    <source>
        <dbReference type="ARBA" id="ARBA00022771"/>
    </source>
</evidence>
<keyword evidence="8" id="KW-0539">Nucleus</keyword>
<dbReference type="InterPro" id="IPR013087">
    <property type="entry name" value="Znf_C2H2_type"/>
</dbReference>
<keyword evidence="13" id="KW-1185">Reference proteome</keyword>
<feature type="domain" description="C2H2-type" evidence="11">
    <location>
        <begin position="564"/>
        <end position="592"/>
    </location>
</feature>
<accession>A0A6J8D6J6</accession>
<dbReference type="GO" id="GO:0005634">
    <property type="term" value="C:nucleus"/>
    <property type="evidence" value="ECO:0007669"/>
    <property type="project" value="UniProtKB-SubCell"/>
</dbReference>
<dbReference type="Proteomes" id="UP000507470">
    <property type="component" value="Unassembled WGS sequence"/>
</dbReference>
<keyword evidence="3" id="KW-0677">Repeat</keyword>
<dbReference type="GO" id="GO:0008270">
    <property type="term" value="F:zinc ion binding"/>
    <property type="evidence" value="ECO:0007669"/>
    <property type="project" value="UniProtKB-KW"/>
</dbReference>
<evidence type="ECO:0000256" key="5">
    <source>
        <dbReference type="ARBA" id="ARBA00022833"/>
    </source>
</evidence>
<evidence type="ECO:0000256" key="3">
    <source>
        <dbReference type="ARBA" id="ARBA00022737"/>
    </source>
</evidence>
<evidence type="ECO:0000259" key="11">
    <source>
        <dbReference type="PROSITE" id="PS50157"/>
    </source>
</evidence>
<feature type="domain" description="C2H2-type" evidence="11">
    <location>
        <begin position="394"/>
        <end position="416"/>
    </location>
</feature>
<dbReference type="InterPro" id="IPR036236">
    <property type="entry name" value="Znf_C2H2_sf"/>
</dbReference>
<feature type="domain" description="C2H2-type" evidence="11">
    <location>
        <begin position="358"/>
        <end position="386"/>
    </location>
</feature>
<feature type="domain" description="C2H2-type" evidence="11">
    <location>
        <begin position="277"/>
        <end position="304"/>
    </location>
</feature>
<proteinExistence type="predicted"/>
<evidence type="ECO:0000313" key="13">
    <source>
        <dbReference type="Proteomes" id="UP000507470"/>
    </source>
</evidence>
<feature type="region of interest" description="Disordered" evidence="10">
    <location>
        <begin position="588"/>
        <end position="624"/>
    </location>
</feature>
<dbReference type="GO" id="GO:0000981">
    <property type="term" value="F:DNA-binding transcription factor activity, RNA polymerase II-specific"/>
    <property type="evidence" value="ECO:0007669"/>
    <property type="project" value="TreeGrafter"/>
</dbReference>
<comment type="subcellular location">
    <subcellularLocation>
        <location evidence="1">Nucleus</location>
    </subcellularLocation>
</comment>
<feature type="domain" description="C2H2-type" evidence="11">
    <location>
        <begin position="536"/>
        <end position="563"/>
    </location>
</feature>
<evidence type="ECO:0000313" key="12">
    <source>
        <dbReference type="EMBL" id="CAC5403566.1"/>
    </source>
</evidence>
<evidence type="ECO:0000256" key="8">
    <source>
        <dbReference type="ARBA" id="ARBA00023242"/>
    </source>
</evidence>
<keyword evidence="2" id="KW-0479">Metal-binding</keyword>
<dbReference type="Pfam" id="PF00096">
    <property type="entry name" value="zf-C2H2"/>
    <property type="match status" value="3"/>
</dbReference>